<protein>
    <recommendedName>
        <fullName evidence="3">Cytosolic protein</fullName>
    </recommendedName>
</protein>
<evidence type="ECO:0008006" key="3">
    <source>
        <dbReference type="Google" id="ProtNLM"/>
    </source>
</evidence>
<sequence>MASCTNSQKNLKGCTCTYEPCSRKGNCCECVAYHRRNGEIPGCFFPEEAERTYNRSIDYFVKYHKSLG</sequence>
<proteinExistence type="predicted"/>
<accession>A0A8A0RJI2</accession>
<evidence type="ECO:0000313" key="1">
    <source>
        <dbReference type="EMBL" id="QSQ07844.1"/>
    </source>
</evidence>
<dbReference type="Pfam" id="PF20095">
    <property type="entry name" value="DUF6485"/>
    <property type="match status" value="1"/>
</dbReference>
<name>A0A8A0RJI2_9FIRM</name>
<gene>
    <name evidence="1" type="ORF">H0A61_00161</name>
</gene>
<dbReference type="AlphaFoldDB" id="A0A8A0RJI2"/>
<dbReference type="EMBL" id="CP059066">
    <property type="protein sequence ID" value="QSQ07844.1"/>
    <property type="molecule type" value="Genomic_DNA"/>
</dbReference>
<evidence type="ECO:0000313" key="2">
    <source>
        <dbReference type="Proteomes" id="UP000662904"/>
    </source>
</evidence>
<dbReference type="KEGG" id="kme:H0A61_00161"/>
<dbReference type="RefSeq" id="WP_206708095.1">
    <property type="nucleotide sequence ID" value="NZ_CP059066.1"/>
</dbReference>
<dbReference type="Proteomes" id="UP000662904">
    <property type="component" value="Chromosome"/>
</dbReference>
<organism evidence="1 2">
    <name type="scientific">Koleobacter methoxysyntrophicus</name>
    <dbReference type="NCBI Taxonomy" id="2751313"/>
    <lineage>
        <taxon>Bacteria</taxon>
        <taxon>Bacillati</taxon>
        <taxon>Bacillota</taxon>
        <taxon>Clostridia</taxon>
        <taxon>Koleobacterales</taxon>
        <taxon>Koleobacteraceae</taxon>
        <taxon>Koleobacter</taxon>
    </lineage>
</organism>
<reference evidence="1" key="1">
    <citation type="submission" date="2020-07" db="EMBL/GenBank/DDBJ databases">
        <title>Koleobacter methoxysyntrophicus gen. nov., sp. nov., a novel anaerobic bacterium isolated from deep subsurface oil field and proposal of Koleobacterales ord. nov. in the phylum Firmicutes.</title>
        <authorList>
            <person name="Sakamoto S."/>
            <person name="Tamaki H."/>
        </authorList>
    </citation>
    <scope>NUCLEOTIDE SEQUENCE</scope>
    <source>
        <strain evidence="1">NRmbB1</strain>
    </source>
</reference>
<keyword evidence="2" id="KW-1185">Reference proteome</keyword>